<reference evidence="2" key="2">
    <citation type="submission" date="2020-09" db="EMBL/GenBank/DDBJ databases">
        <authorList>
            <person name="Sun Q."/>
            <person name="Ohkuma M."/>
        </authorList>
    </citation>
    <scope>NUCLEOTIDE SEQUENCE</scope>
    <source>
        <strain evidence="2">JCM 4714</strain>
    </source>
</reference>
<dbReference type="AlphaFoldDB" id="A0A918YTF5"/>
<keyword evidence="3" id="KW-1185">Reference proteome</keyword>
<dbReference type="Proteomes" id="UP000655443">
    <property type="component" value="Unassembled WGS sequence"/>
</dbReference>
<sequence length="104" mass="11230">MASSHQPSPNNAKNPTPDLNMINTLGGSAARRPEDARVGARLANRQPHLPTIPGLSRRCGQTATGQTLADAESVPYTVTAHAFSGQFRVSHLPRTHVPWVWKAQ</sequence>
<name>A0A918YTF5_9ACTN</name>
<accession>A0A918YTF5</accession>
<gene>
    <name evidence="2" type="ORF">GCM10010339_92600</name>
</gene>
<reference evidence="2" key="1">
    <citation type="journal article" date="2014" name="Int. J. Syst. Evol. Microbiol.">
        <title>Complete genome sequence of Corynebacterium casei LMG S-19264T (=DSM 44701T), isolated from a smear-ripened cheese.</title>
        <authorList>
            <consortium name="US DOE Joint Genome Institute (JGI-PGF)"/>
            <person name="Walter F."/>
            <person name="Albersmeier A."/>
            <person name="Kalinowski J."/>
            <person name="Ruckert C."/>
        </authorList>
    </citation>
    <scope>NUCLEOTIDE SEQUENCE</scope>
    <source>
        <strain evidence="2">JCM 4714</strain>
    </source>
</reference>
<dbReference type="EMBL" id="BMVG01000073">
    <property type="protein sequence ID" value="GHE16029.1"/>
    <property type="molecule type" value="Genomic_DNA"/>
</dbReference>
<feature type="region of interest" description="Disordered" evidence="1">
    <location>
        <begin position="1"/>
        <end position="68"/>
    </location>
</feature>
<evidence type="ECO:0000256" key="1">
    <source>
        <dbReference type="SAM" id="MobiDB-lite"/>
    </source>
</evidence>
<evidence type="ECO:0000313" key="2">
    <source>
        <dbReference type="EMBL" id="GHE16029.1"/>
    </source>
</evidence>
<organism evidence="2 3">
    <name type="scientific">Streptomyces alanosinicus</name>
    <dbReference type="NCBI Taxonomy" id="68171"/>
    <lineage>
        <taxon>Bacteria</taxon>
        <taxon>Bacillati</taxon>
        <taxon>Actinomycetota</taxon>
        <taxon>Actinomycetes</taxon>
        <taxon>Kitasatosporales</taxon>
        <taxon>Streptomycetaceae</taxon>
        <taxon>Streptomyces</taxon>
    </lineage>
</organism>
<protein>
    <submittedName>
        <fullName evidence="2">Uncharacterized protein</fullName>
    </submittedName>
</protein>
<comment type="caution">
    <text evidence="2">The sequence shown here is derived from an EMBL/GenBank/DDBJ whole genome shotgun (WGS) entry which is preliminary data.</text>
</comment>
<evidence type="ECO:0000313" key="3">
    <source>
        <dbReference type="Proteomes" id="UP000655443"/>
    </source>
</evidence>
<proteinExistence type="predicted"/>
<feature type="compositionally biased region" description="Polar residues" evidence="1">
    <location>
        <begin position="1"/>
        <end position="14"/>
    </location>
</feature>